<sequence>MKLTGDFAKAINDQVTLEVEASIVYRQLAIEMDVIDLPGIAGWFRAQAEEEIVHANKFIDHMSDREAHARIGDIKAPAVKAPTALDAFKAALKHEQKVSESIRDLYRQAQKDGDIDSIPLLNWFVDEQLEEEATVSEIIAQLELVGNDGPGLLRLDREMAERQAAEDAAK</sequence>
<evidence type="ECO:0000256" key="4">
    <source>
        <dbReference type="ARBA" id="ARBA00023004"/>
    </source>
</evidence>
<gene>
    <name evidence="8" type="ORF">J2S35_001208</name>
</gene>
<dbReference type="GO" id="GO:0008198">
    <property type="term" value="F:ferrous iron binding"/>
    <property type="evidence" value="ECO:0007669"/>
    <property type="project" value="TreeGrafter"/>
</dbReference>
<dbReference type="GO" id="GO:0004322">
    <property type="term" value="F:ferroxidase activity"/>
    <property type="evidence" value="ECO:0007669"/>
    <property type="project" value="TreeGrafter"/>
</dbReference>
<dbReference type="InterPro" id="IPR009040">
    <property type="entry name" value="Ferritin-like_diiron"/>
</dbReference>
<evidence type="ECO:0000256" key="5">
    <source>
        <dbReference type="PIRSR" id="PIRSR601519-1"/>
    </source>
</evidence>
<keyword evidence="9" id="KW-1185">Reference proteome</keyword>
<evidence type="ECO:0000256" key="1">
    <source>
        <dbReference type="ARBA" id="ARBA00022434"/>
    </source>
</evidence>
<dbReference type="Proteomes" id="UP001247307">
    <property type="component" value="Unassembled WGS sequence"/>
</dbReference>
<dbReference type="GO" id="GO:0006826">
    <property type="term" value="P:iron ion transport"/>
    <property type="evidence" value="ECO:0007669"/>
    <property type="project" value="InterPro"/>
</dbReference>
<dbReference type="GO" id="GO:0008199">
    <property type="term" value="F:ferric iron binding"/>
    <property type="evidence" value="ECO:0007669"/>
    <property type="project" value="InterPro"/>
</dbReference>
<dbReference type="PANTHER" id="PTHR11431:SF127">
    <property type="entry name" value="BACTERIAL NON-HEME FERRITIN"/>
    <property type="match status" value="1"/>
</dbReference>
<dbReference type="InterPro" id="IPR041719">
    <property type="entry name" value="Ferritin_prok"/>
</dbReference>
<dbReference type="GO" id="GO:0006879">
    <property type="term" value="P:intracellular iron ion homeostasis"/>
    <property type="evidence" value="ECO:0007669"/>
    <property type="project" value="UniProtKB-KW"/>
</dbReference>
<evidence type="ECO:0000313" key="8">
    <source>
        <dbReference type="EMBL" id="MDR6892268.1"/>
    </source>
</evidence>
<evidence type="ECO:0000256" key="2">
    <source>
        <dbReference type="ARBA" id="ARBA00022723"/>
    </source>
</evidence>
<dbReference type="GO" id="GO:0005829">
    <property type="term" value="C:cytosol"/>
    <property type="evidence" value="ECO:0007669"/>
    <property type="project" value="TreeGrafter"/>
</dbReference>
<feature type="binding site" evidence="5">
    <location>
        <position position="95"/>
    </location>
    <ligand>
        <name>Fe cation</name>
        <dbReference type="ChEBI" id="CHEBI:24875"/>
        <label>1</label>
    </ligand>
</feature>
<feature type="binding site" evidence="5">
    <location>
        <position position="128"/>
    </location>
    <ligand>
        <name>Fe cation</name>
        <dbReference type="ChEBI" id="CHEBI:24875"/>
        <label>1</label>
    </ligand>
</feature>
<feature type="domain" description="Ferritin-like diiron" evidence="7">
    <location>
        <begin position="1"/>
        <end position="146"/>
    </location>
</feature>
<evidence type="ECO:0000313" key="9">
    <source>
        <dbReference type="Proteomes" id="UP001247307"/>
    </source>
</evidence>
<dbReference type="InterPro" id="IPR012347">
    <property type="entry name" value="Ferritin-like"/>
</dbReference>
<keyword evidence="1 6" id="KW-0409">Iron storage</keyword>
<dbReference type="RefSeq" id="WP_309851007.1">
    <property type="nucleotide sequence ID" value="NZ_BAAAIU010000003.1"/>
</dbReference>
<dbReference type="CDD" id="cd01055">
    <property type="entry name" value="Nonheme_Ferritin"/>
    <property type="match status" value="1"/>
</dbReference>
<dbReference type="PROSITE" id="PS50905">
    <property type="entry name" value="FERRITIN_LIKE"/>
    <property type="match status" value="1"/>
</dbReference>
<evidence type="ECO:0000256" key="6">
    <source>
        <dbReference type="RuleBase" id="RU361145"/>
    </source>
</evidence>
<dbReference type="AlphaFoldDB" id="A0AAE4C671"/>
<feature type="binding site" evidence="5">
    <location>
        <position position="18"/>
    </location>
    <ligand>
        <name>Fe cation</name>
        <dbReference type="ChEBI" id="CHEBI:24875"/>
        <label>1</label>
    </ligand>
</feature>
<evidence type="ECO:0000259" key="7">
    <source>
        <dbReference type="PROSITE" id="PS50905"/>
    </source>
</evidence>
<dbReference type="InterPro" id="IPR008331">
    <property type="entry name" value="Ferritin_DPS_dom"/>
</dbReference>
<dbReference type="Gene3D" id="1.20.1260.10">
    <property type="match status" value="1"/>
</dbReference>
<feature type="binding site" evidence="5">
    <location>
        <position position="51"/>
    </location>
    <ligand>
        <name>Fe cation</name>
        <dbReference type="ChEBI" id="CHEBI:24875"/>
        <label>1</label>
    </ligand>
</feature>
<accession>A0AAE4C671</accession>
<evidence type="ECO:0000256" key="3">
    <source>
        <dbReference type="ARBA" id="ARBA00023002"/>
    </source>
</evidence>
<proteinExistence type="predicted"/>
<dbReference type="SUPFAM" id="SSF47240">
    <property type="entry name" value="Ferritin-like"/>
    <property type="match status" value="1"/>
</dbReference>
<feature type="binding site" evidence="5">
    <location>
        <position position="54"/>
    </location>
    <ligand>
        <name>Fe cation</name>
        <dbReference type="ChEBI" id="CHEBI:24875"/>
        <label>1</label>
    </ligand>
</feature>
<dbReference type="EMBL" id="JAVDUI010000001">
    <property type="protein sequence ID" value="MDR6892268.1"/>
    <property type="molecule type" value="Genomic_DNA"/>
</dbReference>
<dbReference type="InterPro" id="IPR001519">
    <property type="entry name" value="Ferritin"/>
</dbReference>
<name>A0AAE4C671_9MICC</name>
<protein>
    <recommendedName>
        <fullName evidence="6">Ferritin</fullName>
    </recommendedName>
</protein>
<dbReference type="PANTHER" id="PTHR11431">
    <property type="entry name" value="FERRITIN"/>
    <property type="match status" value="1"/>
</dbReference>
<keyword evidence="4 5" id="KW-0408">Iron</keyword>
<reference evidence="8" key="1">
    <citation type="submission" date="2023-07" db="EMBL/GenBank/DDBJ databases">
        <title>Sequencing the genomes of 1000 actinobacteria strains.</title>
        <authorList>
            <person name="Klenk H.-P."/>
        </authorList>
    </citation>
    <scope>NUCLEOTIDE SEQUENCE</scope>
    <source>
        <strain evidence="8">DSM 13988</strain>
    </source>
</reference>
<dbReference type="Pfam" id="PF00210">
    <property type="entry name" value="Ferritin"/>
    <property type="match status" value="1"/>
</dbReference>
<organism evidence="8 9">
    <name type="scientific">Falsarthrobacter nasiphocae</name>
    <dbReference type="NCBI Taxonomy" id="189863"/>
    <lineage>
        <taxon>Bacteria</taxon>
        <taxon>Bacillati</taxon>
        <taxon>Actinomycetota</taxon>
        <taxon>Actinomycetes</taxon>
        <taxon>Micrococcales</taxon>
        <taxon>Micrococcaceae</taxon>
        <taxon>Falsarthrobacter</taxon>
    </lineage>
</organism>
<keyword evidence="2 5" id="KW-0479">Metal-binding</keyword>
<dbReference type="InterPro" id="IPR009078">
    <property type="entry name" value="Ferritin-like_SF"/>
</dbReference>
<keyword evidence="3 8" id="KW-0560">Oxidoreductase</keyword>
<comment type="caution">
    <text evidence="8">The sequence shown here is derived from an EMBL/GenBank/DDBJ whole genome shotgun (WGS) entry which is preliminary data.</text>
</comment>